<dbReference type="PANTHER" id="PTHR30346:SF31">
    <property type="entry name" value="LYSR SUBSTRATE-BINDING"/>
    <property type="match status" value="1"/>
</dbReference>
<sequence length="307" mass="34611">MELRQLEYFMAICEEMHFSRASEKLCTSQSNLSQQIKFLESELGVPLFDRLGKRITLTEAGKVLLEQSRHVFSHIDYAREAIVAMKNNEGGTLTIGVLPGDADLLFDALLVEFHRLYPKTSLSVIESTRIVEQITSGDIDLGVTVLPEPDERITVIPLFHEEFALAVHSAHPLAKEKAIKFGQLHDVKMVMFPPDHQARQLINRYCIQEGFRLQPHIETTTLQSLLTLVKKGIGGCILPSLLLQNVNDDEIAIINLLHPTPSQDICLVYRRDKYMGFAARTFIDTLQAYIQSAIDNAHAFATNKNRS</sequence>
<keyword evidence="2" id="KW-0805">Transcription regulation</keyword>
<dbReference type="EMBL" id="CP018145">
    <property type="protein sequence ID" value="ASJ55144.1"/>
    <property type="molecule type" value="Genomic_DNA"/>
</dbReference>
<accession>A0A220MJ79</accession>
<dbReference type="AlphaFoldDB" id="A0A220MJ79"/>
<dbReference type="PRINTS" id="PR00039">
    <property type="entry name" value="HTHLYSR"/>
</dbReference>
<dbReference type="KEGG" id="bfm:BP422_17255"/>
<keyword evidence="3" id="KW-0238">DNA-binding</keyword>
<evidence type="ECO:0000256" key="4">
    <source>
        <dbReference type="ARBA" id="ARBA00023163"/>
    </source>
</evidence>
<keyword evidence="4" id="KW-0804">Transcription</keyword>
<dbReference type="InterPro" id="IPR000847">
    <property type="entry name" value="LysR_HTH_N"/>
</dbReference>
<evidence type="ECO:0000259" key="5">
    <source>
        <dbReference type="PROSITE" id="PS50931"/>
    </source>
</evidence>
<dbReference type="Pfam" id="PF00126">
    <property type="entry name" value="HTH_1"/>
    <property type="match status" value="1"/>
</dbReference>
<evidence type="ECO:0000256" key="1">
    <source>
        <dbReference type="ARBA" id="ARBA00009437"/>
    </source>
</evidence>
<dbReference type="FunFam" id="1.10.10.10:FF:000001">
    <property type="entry name" value="LysR family transcriptional regulator"/>
    <property type="match status" value="1"/>
</dbReference>
<evidence type="ECO:0000313" key="6">
    <source>
        <dbReference type="EMBL" id="ASJ55144.1"/>
    </source>
</evidence>
<dbReference type="InterPro" id="IPR036390">
    <property type="entry name" value="WH_DNA-bd_sf"/>
</dbReference>
<dbReference type="GO" id="GO:0032993">
    <property type="term" value="C:protein-DNA complex"/>
    <property type="evidence" value="ECO:0007669"/>
    <property type="project" value="TreeGrafter"/>
</dbReference>
<reference evidence="6 7" key="1">
    <citation type="submission" date="2016-11" db="EMBL/GenBank/DDBJ databases">
        <authorList>
            <person name="Jaros S."/>
            <person name="Januszkiewicz K."/>
            <person name="Wedrychowicz H."/>
        </authorList>
    </citation>
    <scope>NUCLEOTIDE SEQUENCE [LARGE SCALE GENOMIC DNA]</scope>
    <source>
        <strain evidence="6 7">NF2</strain>
    </source>
</reference>
<dbReference type="GO" id="GO:0003677">
    <property type="term" value="F:DNA binding"/>
    <property type="evidence" value="ECO:0007669"/>
    <property type="project" value="UniProtKB-KW"/>
</dbReference>
<evidence type="ECO:0000313" key="7">
    <source>
        <dbReference type="Proteomes" id="UP000197781"/>
    </source>
</evidence>
<gene>
    <name evidence="6" type="ORF">BP422_17255</name>
</gene>
<dbReference type="SUPFAM" id="SSF53850">
    <property type="entry name" value="Periplasmic binding protein-like II"/>
    <property type="match status" value="1"/>
</dbReference>
<comment type="similarity">
    <text evidence="1">Belongs to the LysR transcriptional regulatory family.</text>
</comment>
<dbReference type="PANTHER" id="PTHR30346">
    <property type="entry name" value="TRANSCRIPTIONAL DUAL REGULATOR HCAR-RELATED"/>
    <property type="match status" value="1"/>
</dbReference>
<feature type="domain" description="HTH lysR-type" evidence="5">
    <location>
        <begin position="1"/>
        <end position="58"/>
    </location>
</feature>
<dbReference type="InterPro" id="IPR036388">
    <property type="entry name" value="WH-like_DNA-bd_sf"/>
</dbReference>
<dbReference type="InterPro" id="IPR005119">
    <property type="entry name" value="LysR_subst-bd"/>
</dbReference>
<dbReference type="SUPFAM" id="SSF46785">
    <property type="entry name" value="Winged helix' DNA-binding domain"/>
    <property type="match status" value="1"/>
</dbReference>
<name>A0A220MJ79_9BACL</name>
<dbReference type="PROSITE" id="PS50931">
    <property type="entry name" value="HTH_LYSR"/>
    <property type="match status" value="1"/>
</dbReference>
<protein>
    <submittedName>
        <fullName evidence="6">Transcriptional regulator</fullName>
    </submittedName>
</protein>
<dbReference type="Gene3D" id="1.10.10.10">
    <property type="entry name" value="Winged helix-like DNA-binding domain superfamily/Winged helix DNA-binding domain"/>
    <property type="match status" value="1"/>
</dbReference>
<organism evidence="6 7">
    <name type="scientific">Brevibacillus formosus</name>
    <dbReference type="NCBI Taxonomy" id="54913"/>
    <lineage>
        <taxon>Bacteria</taxon>
        <taxon>Bacillati</taxon>
        <taxon>Bacillota</taxon>
        <taxon>Bacilli</taxon>
        <taxon>Bacillales</taxon>
        <taxon>Paenibacillaceae</taxon>
        <taxon>Brevibacillus</taxon>
    </lineage>
</organism>
<dbReference type="Pfam" id="PF03466">
    <property type="entry name" value="LysR_substrate"/>
    <property type="match status" value="1"/>
</dbReference>
<dbReference type="Gene3D" id="3.40.190.290">
    <property type="match status" value="1"/>
</dbReference>
<dbReference type="Proteomes" id="UP000197781">
    <property type="component" value="Chromosome"/>
</dbReference>
<dbReference type="CDD" id="cd05466">
    <property type="entry name" value="PBP2_LTTR_substrate"/>
    <property type="match status" value="1"/>
</dbReference>
<evidence type="ECO:0000256" key="2">
    <source>
        <dbReference type="ARBA" id="ARBA00023015"/>
    </source>
</evidence>
<dbReference type="GO" id="GO:0003700">
    <property type="term" value="F:DNA-binding transcription factor activity"/>
    <property type="evidence" value="ECO:0007669"/>
    <property type="project" value="InterPro"/>
</dbReference>
<dbReference type="RefSeq" id="WP_088908830.1">
    <property type="nucleotide sequence ID" value="NZ_CP018145.1"/>
</dbReference>
<evidence type="ECO:0000256" key="3">
    <source>
        <dbReference type="ARBA" id="ARBA00023125"/>
    </source>
</evidence>
<proteinExistence type="inferred from homology"/>